<protein>
    <submittedName>
        <fullName evidence="1">Uncharacterized protein</fullName>
    </submittedName>
</protein>
<reference evidence="1" key="1">
    <citation type="submission" date="2022-08" db="UniProtKB">
        <authorList>
            <consortium name="EnsemblMetazoa"/>
        </authorList>
    </citation>
    <scope>IDENTIFICATION</scope>
    <source>
        <strain evidence="1">Dongola</strain>
    </source>
</reference>
<evidence type="ECO:0000313" key="2">
    <source>
        <dbReference type="Proteomes" id="UP000075840"/>
    </source>
</evidence>
<accession>A0A499FTR0</accession>
<dbReference type="AlphaFoldDB" id="A0A499FTR0"/>
<name>A0A499FTR0_ANOAR</name>
<dbReference type="VEuPathDB" id="VectorBase:AARA018295"/>
<evidence type="ECO:0000313" key="1">
    <source>
        <dbReference type="EnsemblMetazoa" id="AARA018295-PA"/>
    </source>
</evidence>
<sequence>MTAFNGAASIANPPPLHEHTEQPDQQPSVDAPMIVKPIGRAGSYGTLYAIWYAQLGSHDSMERIPDSVIFDLELPPDHQEPPPILTSLLLQHRMPTGELVTVPYGPKQMPGHSIE</sequence>
<dbReference type="Proteomes" id="UP000075840">
    <property type="component" value="Unassembled WGS sequence"/>
</dbReference>
<keyword evidence="2" id="KW-1185">Reference proteome</keyword>
<dbReference type="EnsemblMetazoa" id="AARA018295-RA">
    <property type="protein sequence ID" value="AARA018295-PA"/>
    <property type="gene ID" value="AARA018295"/>
</dbReference>
<dbReference type="EMBL" id="APCN01004107">
    <property type="status" value="NOT_ANNOTATED_CDS"/>
    <property type="molecule type" value="Genomic_DNA"/>
</dbReference>
<proteinExistence type="predicted"/>
<organism evidence="1 2">
    <name type="scientific">Anopheles arabiensis</name>
    <name type="common">Mosquito</name>
    <dbReference type="NCBI Taxonomy" id="7173"/>
    <lineage>
        <taxon>Eukaryota</taxon>
        <taxon>Metazoa</taxon>
        <taxon>Ecdysozoa</taxon>
        <taxon>Arthropoda</taxon>
        <taxon>Hexapoda</taxon>
        <taxon>Insecta</taxon>
        <taxon>Pterygota</taxon>
        <taxon>Neoptera</taxon>
        <taxon>Endopterygota</taxon>
        <taxon>Diptera</taxon>
        <taxon>Nematocera</taxon>
        <taxon>Culicoidea</taxon>
        <taxon>Culicidae</taxon>
        <taxon>Anophelinae</taxon>
        <taxon>Anopheles</taxon>
    </lineage>
</organism>